<accession>A0A7S1N709</accession>
<evidence type="ECO:0000313" key="1">
    <source>
        <dbReference type="EMBL" id="CAD9000064.1"/>
    </source>
</evidence>
<name>A0A7S1N709_9EUGL</name>
<dbReference type="EMBL" id="HBGA01030747">
    <property type="protein sequence ID" value="CAD9000064.1"/>
    <property type="molecule type" value="Transcribed_RNA"/>
</dbReference>
<organism evidence="1">
    <name type="scientific">Eutreptiella gymnastica</name>
    <dbReference type="NCBI Taxonomy" id="73025"/>
    <lineage>
        <taxon>Eukaryota</taxon>
        <taxon>Discoba</taxon>
        <taxon>Euglenozoa</taxon>
        <taxon>Euglenida</taxon>
        <taxon>Spirocuta</taxon>
        <taxon>Euglenophyceae</taxon>
        <taxon>Eutreptiales</taxon>
        <taxon>Eutreptiaceae</taxon>
        <taxon>Eutreptiella</taxon>
    </lineage>
</organism>
<sequence>MVFPETLLRKSPFATLSLHLYSIHISVALQGVQETLLRSQHGSGLEVPSSWEWVLDYGPSPLWITLSFPGSGPSSGCIAGNAFLAPSPMRLQVLIAHSLYPYRPYT</sequence>
<gene>
    <name evidence="1" type="ORF">EGYM00392_LOCUS11137</name>
</gene>
<protein>
    <submittedName>
        <fullName evidence="1">Uncharacterized protein</fullName>
    </submittedName>
</protein>
<dbReference type="AlphaFoldDB" id="A0A7S1N709"/>
<reference evidence="1" key="1">
    <citation type="submission" date="2021-01" db="EMBL/GenBank/DDBJ databases">
        <authorList>
            <person name="Corre E."/>
            <person name="Pelletier E."/>
            <person name="Niang G."/>
            <person name="Scheremetjew M."/>
            <person name="Finn R."/>
            <person name="Kale V."/>
            <person name="Holt S."/>
            <person name="Cochrane G."/>
            <person name="Meng A."/>
            <person name="Brown T."/>
            <person name="Cohen L."/>
        </authorList>
    </citation>
    <scope>NUCLEOTIDE SEQUENCE</scope>
    <source>
        <strain evidence="1">NIES-381</strain>
    </source>
</reference>
<proteinExistence type="predicted"/>